<feature type="region of interest" description="Disordered" evidence="1">
    <location>
        <begin position="1"/>
        <end position="44"/>
    </location>
</feature>
<keyword evidence="2" id="KW-1185">Reference proteome</keyword>
<feature type="compositionally biased region" description="Low complexity" evidence="1">
    <location>
        <begin position="1"/>
        <end position="16"/>
    </location>
</feature>
<evidence type="ECO:0000256" key="1">
    <source>
        <dbReference type="SAM" id="MobiDB-lite"/>
    </source>
</evidence>
<name>A0A1I8B6P3_MELHA</name>
<feature type="compositionally biased region" description="Basic residues" evidence="1">
    <location>
        <begin position="23"/>
        <end position="32"/>
    </location>
</feature>
<sequence>MAQSSNNNNSTDNNENGIDPRRYRQSTQRKQKQNSQKDVNNDKNGKFVQRFGWNKIVEKKYIPEEYYSFAGCSSSLFSSPKFNNSENQQFLRRQSPSKNIRVITPTKQPQLQRKQKIKEITNKNFQKNKTKNDFNKNKNPKVFRQQNGEETNQNGLNKYNNSNQKGSLLKLNNNIQDNHRLIRQSSKPLIPLKEALQINGKANELSRLYGQFNSLPNGIPPNAICLPRRRRHRPKCSSLAEVNEADLSINEGEQLFTRSLVGVILKSPLEENSDGNINNSCVEFLIYCVIKKRFNTIVQLKADGLIN</sequence>
<organism evidence="2 3">
    <name type="scientific">Meloidogyne hapla</name>
    <name type="common">Root-knot nematode worm</name>
    <dbReference type="NCBI Taxonomy" id="6305"/>
    <lineage>
        <taxon>Eukaryota</taxon>
        <taxon>Metazoa</taxon>
        <taxon>Ecdysozoa</taxon>
        <taxon>Nematoda</taxon>
        <taxon>Chromadorea</taxon>
        <taxon>Rhabditida</taxon>
        <taxon>Tylenchina</taxon>
        <taxon>Tylenchomorpha</taxon>
        <taxon>Tylenchoidea</taxon>
        <taxon>Meloidogynidae</taxon>
        <taxon>Meloidogyninae</taxon>
        <taxon>Meloidogyne</taxon>
    </lineage>
</organism>
<dbReference type="AlphaFoldDB" id="A0A1I8B6P3"/>
<feature type="compositionally biased region" description="Polar residues" evidence="1">
    <location>
        <begin position="144"/>
        <end position="166"/>
    </location>
</feature>
<reference evidence="3" key="1">
    <citation type="submission" date="2016-11" db="UniProtKB">
        <authorList>
            <consortium name="WormBaseParasite"/>
        </authorList>
    </citation>
    <scope>IDENTIFICATION</scope>
</reference>
<feature type="region of interest" description="Disordered" evidence="1">
    <location>
        <begin position="125"/>
        <end position="166"/>
    </location>
</feature>
<accession>A0A1I8B6P3</accession>
<dbReference type="WBParaSite" id="MhA1_Contig1486.frz3.gene5">
    <property type="protein sequence ID" value="MhA1_Contig1486.frz3.gene5"/>
    <property type="gene ID" value="MhA1_Contig1486.frz3.gene5"/>
</dbReference>
<proteinExistence type="predicted"/>
<evidence type="ECO:0000313" key="2">
    <source>
        <dbReference type="Proteomes" id="UP000095281"/>
    </source>
</evidence>
<evidence type="ECO:0000313" key="3">
    <source>
        <dbReference type="WBParaSite" id="MhA1_Contig1486.frz3.gene5"/>
    </source>
</evidence>
<dbReference type="Proteomes" id="UP000095281">
    <property type="component" value="Unplaced"/>
</dbReference>
<protein>
    <submittedName>
        <fullName evidence="3">Uncharacterized protein</fullName>
    </submittedName>
</protein>